<gene>
    <name evidence="2" type="ORF">INT47_012784</name>
</gene>
<protein>
    <recommendedName>
        <fullName evidence="1">Tc1-like transposase DDE domain-containing protein</fullName>
    </recommendedName>
</protein>
<sequence length="474" mass="54052">MRESGNIKRATKRKEPDEHVQSYNHLFATTRMKVVRFLAGVSKYLRIYQEDGHGNAVDEHGNEPVEMEVDVDGYPLADTVDFDSYMEFKPPEKPEASIKANKMVSTAASGPVSYYKKHGDDVKGHFSYLVYEEGLTAGKAGKQLGIARRTAYDWLKKDQDLIVESRDGLETKKTEKKVGRPALLNEEHKKHLEETSIEHPSATLDQAIESLTNQFSKLKVTKATVYNFMTEKCALSFKKAHFHLKERNSPVSIEKRFDWVTRWIQTDMDYNSNCIFIDESAFHINLKRTMAWSKIGTRAEVIQSLTRAKTTTILGAISPYGIVNVKIRMPYSAASKKRKTVGGSKMQKSIGSVTGHYFNCIASTIDVMDRHEEFKGHYIIMDNAPIHTSDNIRKFIESRGYGCVYLPPYSPELNPIEQFWSVVKNKLKREKLLEAETLNTRITEACQNVLISDLKGFCRYSESKFETCLNKNPL</sequence>
<evidence type="ECO:0000313" key="2">
    <source>
        <dbReference type="EMBL" id="KAG2196490.1"/>
    </source>
</evidence>
<dbReference type="InterPro" id="IPR036397">
    <property type="entry name" value="RNaseH_sf"/>
</dbReference>
<evidence type="ECO:0000313" key="3">
    <source>
        <dbReference type="Proteomes" id="UP000603453"/>
    </source>
</evidence>
<accession>A0A8H7UUU9</accession>
<dbReference type="GO" id="GO:0003676">
    <property type="term" value="F:nucleic acid binding"/>
    <property type="evidence" value="ECO:0007669"/>
    <property type="project" value="InterPro"/>
</dbReference>
<dbReference type="InterPro" id="IPR038717">
    <property type="entry name" value="Tc1-like_DDE_dom"/>
</dbReference>
<evidence type="ECO:0000259" key="1">
    <source>
        <dbReference type="Pfam" id="PF13358"/>
    </source>
</evidence>
<proteinExistence type="predicted"/>
<dbReference type="PANTHER" id="PTHR46564:SF1">
    <property type="entry name" value="TRANSPOSASE"/>
    <property type="match status" value="1"/>
</dbReference>
<name>A0A8H7UUU9_9FUNG</name>
<comment type="caution">
    <text evidence="2">The sequence shown here is derived from an EMBL/GenBank/DDBJ whole genome shotgun (WGS) entry which is preliminary data.</text>
</comment>
<dbReference type="NCBIfam" id="NF033545">
    <property type="entry name" value="transpos_IS630"/>
    <property type="match status" value="1"/>
</dbReference>
<dbReference type="Proteomes" id="UP000603453">
    <property type="component" value="Unassembled WGS sequence"/>
</dbReference>
<dbReference type="Pfam" id="PF13358">
    <property type="entry name" value="DDE_3"/>
    <property type="match status" value="1"/>
</dbReference>
<dbReference type="InterPro" id="IPR012337">
    <property type="entry name" value="RNaseH-like_sf"/>
</dbReference>
<dbReference type="SUPFAM" id="SSF46689">
    <property type="entry name" value="Homeodomain-like"/>
    <property type="match status" value="1"/>
</dbReference>
<dbReference type="PANTHER" id="PTHR46564">
    <property type="entry name" value="TRANSPOSASE"/>
    <property type="match status" value="1"/>
</dbReference>
<dbReference type="InterPro" id="IPR047655">
    <property type="entry name" value="Transpos_IS630-like"/>
</dbReference>
<feature type="domain" description="Tc1-like transposase DDE" evidence="1">
    <location>
        <begin position="367"/>
        <end position="438"/>
    </location>
</feature>
<reference evidence="2" key="1">
    <citation type="submission" date="2020-12" db="EMBL/GenBank/DDBJ databases">
        <title>Metabolic potential, ecology and presence of endohyphal bacteria is reflected in genomic diversity of Mucoromycotina.</title>
        <authorList>
            <person name="Muszewska A."/>
            <person name="Okrasinska A."/>
            <person name="Steczkiewicz K."/>
            <person name="Drgas O."/>
            <person name="Orlowska M."/>
            <person name="Perlinska-Lenart U."/>
            <person name="Aleksandrzak-Piekarczyk T."/>
            <person name="Szatraj K."/>
            <person name="Zielenkiewicz U."/>
            <person name="Pilsyk S."/>
            <person name="Malc E."/>
            <person name="Mieczkowski P."/>
            <person name="Kruszewska J.S."/>
            <person name="Biernat P."/>
            <person name="Pawlowska J."/>
        </authorList>
    </citation>
    <scope>NUCLEOTIDE SEQUENCE</scope>
    <source>
        <strain evidence="2">WA0000017839</strain>
    </source>
</reference>
<dbReference type="Gene3D" id="3.30.420.10">
    <property type="entry name" value="Ribonuclease H-like superfamily/Ribonuclease H"/>
    <property type="match status" value="1"/>
</dbReference>
<keyword evidence="3" id="KW-1185">Reference proteome</keyword>
<dbReference type="AlphaFoldDB" id="A0A8H7UUU9"/>
<dbReference type="SUPFAM" id="SSF53098">
    <property type="entry name" value="Ribonuclease H-like"/>
    <property type="match status" value="1"/>
</dbReference>
<dbReference type="InterPro" id="IPR009057">
    <property type="entry name" value="Homeodomain-like_sf"/>
</dbReference>
<dbReference type="OrthoDB" id="2207820at2759"/>
<dbReference type="EMBL" id="JAEPRD010000145">
    <property type="protein sequence ID" value="KAG2196490.1"/>
    <property type="molecule type" value="Genomic_DNA"/>
</dbReference>
<organism evidence="2 3">
    <name type="scientific">Mucor saturninus</name>
    <dbReference type="NCBI Taxonomy" id="64648"/>
    <lineage>
        <taxon>Eukaryota</taxon>
        <taxon>Fungi</taxon>
        <taxon>Fungi incertae sedis</taxon>
        <taxon>Mucoromycota</taxon>
        <taxon>Mucoromycotina</taxon>
        <taxon>Mucoromycetes</taxon>
        <taxon>Mucorales</taxon>
        <taxon>Mucorineae</taxon>
        <taxon>Mucoraceae</taxon>
        <taxon>Mucor</taxon>
    </lineage>
</organism>